<keyword evidence="3 6" id="KW-0812">Transmembrane</keyword>
<evidence type="ECO:0000313" key="8">
    <source>
        <dbReference type="Proteomes" id="UP000014541"/>
    </source>
</evidence>
<keyword evidence="8" id="KW-1185">Reference proteome</keyword>
<name>S3L154_TREMA</name>
<keyword evidence="4 6" id="KW-1133">Transmembrane helix</keyword>
<feature type="transmembrane region" description="Helical" evidence="6">
    <location>
        <begin position="91"/>
        <end position="115"/>
    </location>
</feature>
<evidence type="ECO:0000256" key="2">
    <source>
        <dbReference type="ARBA" id="ARBA00022475"/>
    </source>
</evidence>
<dbReference type="eggNOG" id="COG1172">
    <property type="taxonomic scope" value="Bacteria"/>
</dbReference>
<evidence type="ECO:0000313" key="7">
    <source>
        <dbReference type="EMBL" id="EPF30504.1"/>
    </source>
</evidence>
<organism evidence="7 8">
    <name type="scientific">Treponema maltophilum ATCC 51939</name>
    <dbReference type="NCBI Taxonomy" id="1125699"/>
    <lineage>
        <taxon>Bacteria</taxon>
        <taxon>Pseudomonadati</taxon>
        <taxon>Spirochaetota</taxon>
        <taxon>Spirochaetia</taxon>
        <taxon>Spirochaetales</taxon>
        <taxon>Treponemataceae</taxon>
        <taxon>Treponema</taxon>
    </lineage>
</organism>
<evidence type="ECO:0000256" key="6">
    <source>
        <dbReference type="SAM" id="Phobius"/>
    </source>
</evidence>
<dbReference type="GO" id="GO:0005886">
    <property type="term" value="C:plasma membrane"/>
    <property type="evidence" value="ECO:0007669"/>
    <property type="project" value="UniProtKB-SubCell"/>
</dbReference>
<feature type="transmembrane region" description="Helical" evidence="6">
    <location>
        <begin position="154"/>
        <end position="183"/>
    </location>
</feature>
<dbReference type="Proteomes" id="UP000014541">
    <property type="component" value="Unassembled WGS sequence"/>
</dbReference>
<keyword evidence="2" id="KW-1003">Cell membrane</keyword>
<protein>
    <recommendedName>
        <fullName evidence="9">Ribose transport system permease rbsC</fullName>
    </recommendedName>
</protein>
<comment type="caution">
    <text evidence="7">The sequence shown here is derived from an EMBL/GenBank/DDBJ whole genome shotgun (WGS) entry which is preliminary data.</text>
</comment>
<evidence type="ECO:0008006" key="9">
    <source>
        <dbReference type="Google" id="ProtNLM"/>
    </source>
</evidence>
<feature type="transmembrane region" description="Helical" evidence="6">
    <location>
        <begin position="12"/>
        <end position="31"/>
    </location>
</feature>
<dbReference type="InterPro" id="IPR001851">
    <property type="entry name" value="ABC_transp_permease"/>
</dbReference>
<dbReference type="RefSeq" id="WP_016525115.1">
    <property type="nucleotide sequence ID" value="NZ_KE332518.1"/>
</dbReference>
<feature type="transmembrane region" description="Helical" evidence="6">
    <location>
        <begin position="293"/>
        <end position="312"/>
    </location>
</feature>
<dbReference type="EMBL" id="ATFF01000006">
    <property type="protein sequence ID" value="EPF30504.1"/>
    <property type="molecule type" value="Genomic_DNA"/>
</dbReference>
<dbReference type="PATRIC" id="fig|1125699.3.peg.835"/>
<feature type="transmembrane region" description="Helical" evidence="6">
    <location>
        <begin position="121"/>
        <end position="142"/>
    </location>
</feature>
<proteinExistence type="predicted"/>
<dbReference type="HOGENOM" id="CLU_028880_2_2_12"/>
<dbReference type="STRING" id="1125699.HMPREF9194_00821"/>
<feature type="transmembrane region" description="Helical" evidence="6">
    <location>
        <begin position="51"/>
        <end position="79"/>
    </location>
</feature>
<sequence length="321" mass="33867">MKQNKSLWHWFLHYAGQLVFIAILFIVITIADQKKVFLTTGNLLNVMRQVTTNVFVACGMTLILIAGGIDLSIGAVMAISGMTAAYMSLSGIPFALCVLAGLCVGAAAGFVNGLIVSQTDLQPFIVTYSTQIILRGMVYVITAAGTYRITNKSFLAFGGASLGPIPYPVIYMIIVVSIVVVLLNYTKFGRHLYAIGGNTKAAQFAGINITKIKIGIYTLSGVLASLSGLVLTSRNSSMQPSLATGAEMDAIAAVVLGGTSMAGGQGAIAGTVLGSFIIGFINNGLNLLGMNSFWQYIVKGIVILIAVYLDFIKNKRLAKGT</sequence>
<evidence type="ECO:0000256" key="3">
    <source>
        <dbReference type="ARBA" id="ARBA00022692"/>
    </source>
</evidence>
<reference evidence="7 8" key="1">
    <citation type="submission" date="2013-04" db="EMBL/GenBank/DDBJ databases">
        <title>The Genome Sequence of Treponema maltophilum ATCC 51939.</title>
        <authorList>
            <consortium name="The Broad Institute Genomics Platform"/>
            <person name="Earl A."/>
            <person name="Ward D."/>
            <person name="Feldgarden M."/>
            <person name="Gevers D."/>
            <person name="Leonetti C."/>
            <person name="Blanton J.M."/>
            <person name="Dewhirst F.E."/>
            <person name="Izard J."/>
            <person name="Walker B."/>
            <person name="Young S."/>
            <person name="Zeng Q."/>
            <person name="Gargeya S."/>
            <person name="Fitzgerald M."/>
            <person name="Haas B."/>
            <person name="Abouelleil A."/>
            <person name="Allen A.W."/>
            <person name="Alvarado L."/>
            <person name="Arachchi H.M."/>
            <person name="Berlin A.M."/>
            <person name="Chapman S.B."/>
            <person name="Gainer-Dewar J."/>
            <person name="Goldberg J."/>
            <person name="Griggs A."/>
            <person name="Gujja S."/>
            <person name="Hansen M."/>
            <person name="Howarth C."/>
            <person name="Imamovic A."/>
            <person name="Ireland A."/>
            <person name="Larimer J."/>
            <person name="McCowan C."/>
            <person name="Murphy C."/>
            <person name="Pearson M."/>
            <person name="Poon T.W."/>
            <person name="Priest M."/>
            <person name="Roberts A."/>
            <person name="Saif S."/>
            <person name="Shea T."/>
            <person name="Sisk P."/>
            <person name="Sykes S."/>
            <person name="Wortman J."/>
            <person name="Nusbaum C."/>
            <person name="Birren B."/>
        </authorList>
    </citation>
    <scope>NUCLEOTIDE SEQUENCE [LARGE SCALE GENOMIC DNA]</scope>
    <source>
        <strain evidence="7 8">ATCC 51939</strain>
    </source>
</reference>
<comment type="subcellular location">
    <subcellularLocation>
        <location evidence="1">Cell membrane</location>
        <topology evidence="1">Multi-pass membrane protein</topology>
    </subcellularLocation>
</comment>
<feature type="transmembrane region" description="Helical" evidence="6">
    <location>
        <begin position="253"/>
        <end position="281"/>
    </location>
</feature>
<dbReference type="CDD" id="cd06579">
    <property type="entry name" value="TM_PBP1_transp_AraH_like"/>
    <property type="match status" value="1"/>
</dbReference>
<evidence type="ECO:0000256" key="5">
    <source>
        <dbReference type="ARBA" id="ARBA00023136"/>
    </source>
</evidence>
<dbReference type="Pfam" id="PF02653">
    <property type="entry name" value="BPD_transp_2"/>
    <property type="match status" value="1"/>
</dbReference>
<gene>
    <name evidence="7" type="ORF">HMPREF9194_00821</name>
</gene>
<dbReference type="GO" id="GO:0022857">
    <property type="term" value="F:transmembrane transporter activity"/>
    <property type="evidence" value="ECO:0007669"/>
    <property type="project" value="InterPro"/>
</dbReference>
<accession>S3L154</accession>
<evidence type="ECO:0000256" key="1">
    <source>
        <dbReference type="ARBA" id="ARBA00004651"/>
    </source>
</evidence>
<dbReference type="AlphaFoldDB" id="S3L154"/>
<evidence type="ECO:0000256" key="4">
    <source>
        <dbReference type="ARBA" id="ARBA00022989"/>
    </source>
</evidence>
<keyword evidence="5 6" id="KW-0472">Membrane</keyword>
<dbReference type="PANTHER" id="PTHR32196">
    <property type="entry name" value="ABC TRANSPORTER PERMEASE PROTEIN YPHD-RELATED-RELATED"/>
    <property type="match status" value="1"/>
</dbReference>